<reference evidence="2 3" key="1">
    <citation type="submission" date="2024-04" db="EMBL/GenBank/DDBJ databases">
        <authorList>
            <person name="Fracassetti M."/>
        </authorList>
    </citation>
    <scope>NUCLEOTIDE SEQUENCE [LARGE SCALE GENOMIC DNA]</scope>
</reference>
<evidence type="ECO:0000259" key="1">
    <source>
        <dbReference type="Pfam" id="PF03478"/>
    </source>
</evidence>
<proteinExistence type="predicted"/>
<name>A0AAV2GI43_9ROSI</name>
<organism evidence="2 3">
    <name type="scientific">Linum trigynum</name>
    <dbReference type="NCBI Taxonomy" id="586398"/>
    <lineage>
        <taxon>Eukaryota</taxon>
        <taxon>Viridiplantae</taxon>
        <taxon>Streptophyta</taxon>
        <taxon>Embryophyta</taxon>
        <taxon>Tracheophyta</taxon>
        <taxon>Spermatophyta</taxon>
        <taxon>Magnoliopsida</taxon>
        <taxon>eudicotyledons</taxon>
        <taxon>Gunneridae</taxon>
        <taxon>Pentapetalae</taxon>
        <taxon>rosids</taxon>
        <taxon>fabids</taxon>
        <taxon>Malpighiales</taxon>
        <taxon>Linaceae</taxon>
        <taxon>Linum</taxon>
    </lineage>
</organism>
<accession>A0AAV2GI43</accession>
<dbReference type="PANTHER" id="PTHR33127:SF5">
    <property type="entry name" value="TRANSMEMBRANE PROTEIN"/>
    <property type="match status" value="1"/>
</dbReference>
<dbReference type="InterPro" id="IPR011043">
    <property type="entry name" value="Gal_Oxase/kelch_b-propeller"/>
</dbReference>
<dbReference type="InterPro" id="IPR005174">
    <property type="entry name" value="KIB1-4_b-propeller"/>
</dbReference>
<feature type="domain" description="KIB1-4 beta-propeller" evidence="1">
    <location>
        <begin position="168"/>
        <end position="384"/>
    </location>
</feature>
<dbReference type="PANTHER" id="PTHR33127">
    <property type="entry name" value="TRANSMEMBRANE PROTEIN"/>
    <property type="match status" value="1"/>
</dbReference>
<dbReference type="EMBL" id="OZ034822">
    <property type="protein sequence ID" value="CAL1409824.1"/>
    <property type="molecule type" value="Genomic_DNA"/>
</dbReference>
<protein>
    <recommendedName>
        <fullName evidence="1">KIB1-4 beta-propeller domain-containing protein</fullName>
    </recommendedName>
</protein>
<evidence type="ECO:0000313" key="2">
    <source>
        <dbReference type="EMBL" id="CAL1409824.1"/>
    </source>
</evidence>
<sequence length="494" mass="55863">MRWLETYLHIDLPEDCAIFLCHYAARSFFNKIIPRRGDDIIVDNDGGHETAGLRGNTIYFTKAVGDRYLYAYDVRERSVSVSLPCPNVKRFYDPPGWILPAASLFSYKEETISSSSPSDEIVPVRPSNLKYCCYHKKFKHHQHGFPILIHKGQDAERLNLIDPTKTNSVGTLALPGSTLTGAIIRCSNHGWLLMTQGSFGGEIFFFNPFTKEKIVLPGLGIYEFEGITFSSPPTSSDCTVFGYSVSSHAVSVTFIRRGQRRWTDSMVERKNGFLRNSLSNPVYHQGKFYFMGTNGNLCIHDPKERETKLMDLPKKPCGSIRRTHLLVSRGKLVAVFVGYMGRFVRVFELHRGAMAWNEVRDLGEVTLFLSSTSSLAAAATRRSGGRNGATARMGDQQVFLDKVVVGGGKRRSDDEEMLIYSLATKRFHTLSGGYESDDWCDTKEYTNSAWIEPNFETHTKEELRWFDPAVRVEETAACPRPKSDQWYKQCAAEE</sequence>
<dbReference type="SUPFAM" id="SSF50965">
    <property type="entry name" value="Galactose oxidase, central domain"/>
    <property type="match status" value="1"/>
</dbReference>
<dbReference type="AlphaFoldDB" id="A0AAV2GI43"/>
<evidence type="ECO:0000313" key="3">
    <source>
        <dbReference type="Proteomes" id="UP001497516"/>
    </source>
</evidence>
<gene>
    <name evidence="2" type="ORF">LTRI10_LOCUS49292</name>
</gene>
<keyword evidence="3" id="KW-1185">Reference proteome</keyword>
<dbReference type="Proteomes" id="UP001497516">
    <property type="component" value="Chromosome 9"/>
</dbReference>
<dbReference type="Pfam" id="PF03478">
    <property type="entry name" value="Beta-prop_KIB1-4"/>
    <property type="match status" value="1"/>
</dbReference>